<dbReference type="EMBL" id="JAJTTA010000002">
    <property type="protein sequence ID" value="MCF0041169.1"/>
    <property type="molecule type" value="Genomic_DNA"/>
</dbReference>
<name>A0A9X1P9J9_9BACT</name>
<comment type="caution">
    <text evidence="1">The sequence shown here is derived from an EMBL/GenBank/DDBJ whole genome shotgun (WGS) entry which is preliminary data.</text>
</comment>
<keyword evidence="2" id="KW-1185">Reference proteome</keyword>
<organism evidence="1 2">
    <name type="scientific">Dyadobacter fanqingshengii</name>
    <dbReference type="NCBI Taxonomy" id="2906443"/>
    <lineage>
        <taxon>Bacteria</taxon>
        <taxon>Pseudomonadati</taxon>
        <taxon>Bacteroidota</taxon>
        <taxon>Cytophagia</taxon>
        <taxon>Cytophagales</taxon>
        <taxon>Spirosomataceae</taxon>
        <taxon>Dyadobacter</taxon>
    </lineage>
</organism>
<dbReference type="Proteomes" id="UP001139700">
    <property type="component" value="Unassembled WGS sequence"/>
</dbReference>
<proteinExistence type="predicted"/>
<dbReference type="RefSeq" id="WP_234613728.1">
    <property type="nucleotide sequence ID" value="NZ_CP098806.1"/>
</dbReference>
<accession>A0A9X1P9J9</accession>
<evidence type="ECO:0000313" key="1">
    <source>
        <dbReference type="EMBL" id="MCF0041169.1"/>
    </source>
</evidence>
<protein>
    <submittedName>
        <fullName evidence="1">Uncharacterized protein</fullName>
    </submittedName>
</protein>
<sequence length="281" mass="32092">MKNLVSLTFLFLFCFCISCKKEDDIGISILRDEGLGLYWDHNVSDYGRQYLFNFISNKSTRDEYEFKLAYAISGNAVTVRLEEVIHKGKCQKFPGPWGDVCTSDGVMYIPEEELPTGNYDFKLVIGNVSITSKLTVENDKVTLDVPPNSLFSNNIPTIYPLPKGLIYGSVVYSGKENEKFAKNLLKDLETLDLKAAVLPPYKYRYLDPERNQHLQATSWEPDEHSISIIYRSNADFKSVFDITKKHFELSGKKLTIGIFSTSKANEIHISPYEEPRVYYGK</sequence>
<gene>
    <name evidence="1" type="ORF">LXM24_13795</name>
</gene>
<reference evidence="1" key="1">
    <citation type="submission" date="2021-12" db="EMBL/GenBank/DDBJ databases">
        <title>Novel species in genus Dyadobacter.</title>
        <authorList>
            <person name="Ma C."/>
        </authorList>
    </citation>
    <scope>NUCLEOTIDE SEQUENCE</scope>
    <source>
        <strain evidence="1">CY399</strain>
    </source>
</reference>
<evidence type="ECO:0000313" key="2">
    <source>
        <dbReference type="Proteomes" id="UP001139700"/>
    </source>
</evidence>
<dbReference type="AlphaFoldDB" id="A0A9X1P9J9"/>